<reference evidence="2 3" key="1">
    <citation type="submission" date="2020-01" db="EMBL/GenBank/DDBJ databases">
        <title>Complete genome sequence of a human oral phylogroup 1 Treponema sp. strain ATCC 700766, originally isolated from periodontitis dental plaque.</title>
        <authorList>
            <person name="Chan Y."/>
            <person name="Huo Y.-B."/>
            <person name="Yu X.-L."/>
            <person name="Zeng H."/>
            <person name="Leung W.-K."/>
            <person name="Watt R.M."/>
        </authorList>
    </citation>
    <scope>NUCLEOTIDE SEQUENCE [LARGE SCALE GENOMIC DNA]</scope>
    <source>
        <strain evidence="2 3">OMZ 804</strain>
    </source>
</reference>
<evidence type="ECO:0000259" key="1">
    <source>
        <dbReference type="Pfam" id="PF13208"/>
    </source>
</evidence>
<organism evidence="2 3">
    <name type="scientific">Treponema vincentii</name>
    <dbReference type="NCBI Taxonomy" id="69710"/>
    <lineage>
        <taxon>Bacteria</taxon>
        <taxon>Pseudomonadati</taxon>
        <taxon>Spirochaetota</taxon>
        <taxon>Spirochaetia</taxon>
        <taxon>Spirochaetales</taxon>
        <taxon>Treponemataceae</taxon>
        <taxon>Treponema</taxon>
    </lineage>
</organism>
<gene>
    <name evidence="2" type="ORF">GWP43_04940</name>
</gene>
<proteinExistence type="predicted"/>
<dbReference type="RefSeq" id="WP_162664745.1">
    <property type="nucleotide sequence ID" value="NZ_CP048020.1"/>
</dbReference>
<dbReference type="AlphaFoldDB" id="A0A6P1Y6I2"/>
<feature type="domain" description="TerB N-terminal" evidence="1">
    <location>
        <begin position="9"/>
        <end position="128"/>
    </location>
</feature>
<dbReference type="Pfam" id="PF13208">
    <property type="entry name" value="TerB_N"/>
    <property type="match status" value="1"/>
</dbReference>
<dbReference type="Proteomes" id="UP000464374">
    <property type="component" value="Chromosome"/>
</dbReference>
<accession>A0A6P1Y6I2</accession>
<sequence length="416" mass="48963">MTFVYEYNETIEPSVIFTKLPINKPENAEGVEKLHYFPCYGSRDTIMPHSELTPEQRWKYLNFLTNPYIADIDIGYVFLLYYGLERHLLDGDFDRAMTVVLKLRKVHKQKSFQTYTGNAIILASILKGKGEYARDFFYSLNQENEYEYIFSHNLYLLGAYSFDIPLTAKDIVRMAQTFEFSNRNYITKYYDIFLKNLDTLLTQKTGKNTVNLKDYITPQEIKKLPVIDASIFVNYSLDIKVPVTRIQDCFKLKRDMNVFLEAAHELTKLELAELRKCGDIKPEPKKPKKDVYFQENHITTAFMEYKINVENINETEGMIDFDKNFRKYVSTYEKARNIEKDDITKAIIFYLKILGKTTPTGSSYWERPLILLERIKMYNEAYFICQRAAKVSRMPHVRMGDFDLRLARLAKKASDQ</sequence>
<name>A0A6P1Y6I2_9SPIR</name>
<protein>
    <recommendedName>
        <fullName evidence="1">TerB N-terminal domain-containing protein</fullName>
    </recommendedName>
</protein>
<evidence type="ECO:0000313" key="2">
    <source>
        <dbReference type="EMBL" id="QHX44482.1"/>
    </source>
</evidence>
<dbReference type="EMBL" id="CP048020">
    <property type="protein sequence ID" value="QHX44482.1"/>
    <property type="molecule type" value="Genomic_DNA"/>
</dbReference>
<evidence type="ECO:0000313" key="3">
    <source>
        <dbReference type="Proteomes" id="UP000464374"/>
    </source>
</evidence>
<dbReference type="InterPro" id="IPR025266">
    <property type="entry name" value="TerB_N"/>
</dbReference>
<dbReference type="KEGG" id="trz:GWP43_04940"/>